<protein>
    <submittedName>
        <fullName evidence="6">3-mercaptopyruvate sulfurtransferase</fullName>
    </submittedName>
</protein>
<dbReference type="EMBL" id="LSMT01000082">
    <property type="protein sequence ID" value="PFX28515.1"/>
    <property type="molecule type" value="Genomic_DNA"/>
</dbReference>
<dbReference type="Pfam" id="PF00581">
    <property type="entry name" value="Rhodanese"/>
    <property type="match status" value="2"/>
</dbReference>
<dbReference type="FunFam" id="3.40.250.10:FF:000015">
    <property type="entry name" value="Sulfurtransferase"/>
    <property type="match status" value="1"/>
</dbReference>
<dbReference type="InterPro" id="IPR045078">
    <property type="entry name" value="TST/MPST-like"/>
</dbReference>
<evidence type="ECO:0000259" key="5">
    <source>
        <dbReference type="PROSITE" id="PS50206"/>
    </source>
</evidence>
<reference evidence="7" key="1">
    <citation type="journal article" date="2017" name="bioRxiv">
        <title>Comparative analysis of the genomes of Stylophora pistillata and Acropora digitifera provides evidence for extensive differences between species of corals.</title>
        <authorList>
            <person name="Voolstra C.R."/>
            <person name="Li Y."/>
            <person name="Liew Y.J."/>
            <person name="Baumgarten S."/>
            <person name="Zoccola D."/>
            <person name="Flot J.-F."/>
            <person name="Tambutte S."/>
            <person name="Allemand D."/>
            <person name="Aranda M."/>
        </authorList>
    </citation>
    <scope>NUCLEOTIDE SEQUENCE [LARGE SCALE GENOMIC DNA]</scope>
</reference>
<keyword evidence="2" id="KW-0963">Cytoplasm</keyword>
<organism evidence="6 7">
    <name type="scientific">Stylophora pistillata</name>
    <name type="common">Smooth cauliflower coral</name>
    <dbReference type="NCBI Taxonomy" id="50429"/>
    <lineage>
        <taxon>Eukaryota</taxon>
        <taxon>Metazoa</taxon>
        <taxon>Cnidaria</taxon>
        <taxon>Anthozoa</taxon>
        <taxon>Hexacorallia</taxon>
        <taxon>Scleractinia</taxon>
        <taxon>Astrocoeniina</taxon>
        <taxon>Pocilloporidae</taxon>
        <taxon>Stylophora</taxon>
    </lineage>
</organism>
<feature type="domain" description="Rhodanese" evidence="5">
    <location>
        <begin position="174"/>
        <end position="289"/>
    </location>
</feature>
<sequence length="292" mass="32682">MSVQTLIKAQGLRQLMLKNTKYLRLLDASWHLPSENRNPKEEFLAQRIPGAKFFDIDDCVDKSSPYEHMLPKTEDFSKYVRSLGINNDSHVVVYDHSKVGLFSAPRVWWMFRAFGHDRVSILDGGFFKWQAEPGYPISSGPEEAAEVIAEGGPFKASLTPGMFCDFDFVKAKLSDPNIQIADARSPGRFFGTETEPRPNFPSGHIPHSKSLHFAKFLNPETKLMKDPQELKNVFDEAGIDLQNPLVTTCGSGITACIIALGAHLCGKSDIMVYDGSWVEWGQRASPDMIKKN</sequence>
<keyword evidence="7" id="KW-1185">Reference proteome</keyword>
<keyword evidence="6" id="KW-0670">Pyruvate</keyword>
<keyword evidence="3 6" id="KW-0808">Transferase</keyword>
<evidence type="ECO:0000313" key="7">
    <source>
        <dbReference type="Proteomes" id="UP000225706"/>
    </source>
</evidence>
<dbReference type="CDD" id="cd01449">
    <property type="entry name" value="TST_Repeat_2"/>
    <property type="match status" value="1"/>
</dbReference>
<dbReference type="PANTHER" id="PTHR11364">
    <property type="entry name" value="THIOSULFATE SULFERTANSFERASE"/>
    <property type="match status" value="1"/>
</dbReference>
<gene>
    <name evidence="6" type="primary">MPST</name>
    <name evidence="6" type="ORF">AWC38_SpisGene6779</name>
</gene>
<evidence type="ECO:0000256" key="2">
    <source>
        <dbReference type="ARBA" id="ARBA00022490"/>
    </source>
</evidence>
<dbReference type="OrthoDB" id="270167at2759"/>
<feature type="domain" description="Rhodanese" evidence="5">
    <location>
        <begin position="32"/>
        <end position="138"/>
    </location>
</feature>
<dbReference type="PROSITE" id="PS50206">
    <property type="entry name" value="RHODANESE_3"/>
    <property type="match status" value="2"/>
</dbReference>
<comment type="subcellular location">
    <subcellularLocation>
        <location evidence="1">Cytoplasm</location>
    </subcellularLocation>
</comment>
<dbReference type="AlphaFoldDB" id="A0A2B4SJA8"/>
<dbReference type="PANTHER" id="PTHR11364:SF27">
    <property type="entry name" value="SULFURTRANSFERASE"/>
    <property type="match status" value="1"/>
</dbReference>
<comment type="caution">
    <text evidence="6">The sequence shown here is derived from an EMBL/GenBank/DDBJ whole genome shotgun (WGS) entry which is preliminary data.</text>
</comment>
<evidence type="ECO:0000256" key="4">
    <source>
        <dbReference type="ARBA" id="ARBA00022737"/>
    </source>
</evidence>
<dbReference type="Gene3D" id="3.40.250.10">
    <property type="entry name" value="Rhodanese-like domain"/>
    <property type="match status" value="2"/>
</dbReference>
<dbReference type="SMART" id="SM00450">
    <property type="entry name" value="RHOD"/>
    <property type="match status" value="2"/>
</dbReference>
<proteinExistence type="predicted"/>
<evidence type="ECO:0000256" key="1">
    <source>
        <dbReference type="ARBA" id="ARBA00004496"/>
    </source>
</evidence>
<dbReference type="GO" id="GO:0005739">
    <property type="term" value="C:mitochondrion"/>
    <property type="evidence" value="ECO:0007669"/>
    <property type="project" value="TreeGrafter"/>
</dbReference>
<evidence type="ECO:0000256" key="3">
    <source>
        <dbReference type="ARBA" id="ARBA00022679"/>
    </source>
</evidence>
<dbReference type="SUPFAM" id="SSF52821">
    <property type="entry name" value="Rhodanese/Cell cycle control phosphatase"/>
    <property type="match status" value="2"/>
</dbReference>
<dbReference type="Proteomes" id="UP000225706">
    <property type="component" value="Unassembled WGS sequence"/>
</dbReference>
<dbReference type="InterPro" id="IPR001763">
    <property type="entry name" value="Rhodanese-like_dom"/>
</dbReference>
<accession>A0A2B4SJA8</accession>
<dbReference type="STRING" id="50429.A0A2B4SJA8"/>
<dbReference type="InterPro" id="IPR036873">
    <property type="entry name" value="Rhodanese-like_dom_sf"/>
</dbReference>
<name>A0A2B4SJA8_STYPI</name>
<evidence type="ECO:0000313" key="6">
    <source>
        <dbReference type="EMBL" id="PFX28515.1"/>
    </source>
</evidence>
<dbReference type="FunFam" id="3.40.250.10:FF:000001">
    <property type="entry name" value="Sulfurtransferase"/>
    <property type="match status" value="1"/>
</dbReference>
<dbReference type="GO" id="GO:0004792">
    <property type="term" value="F:thiosulfate-cyanide sulfurtransferase activity"/>
    <property type="evidence" value="ECO:0007669"/>
    <property type="project" value="TreeGrafter"/>
</dbReference>
<keyword evidence="4" id="KW-0677">Repeat</keyword>
<dbReference type="CDD" id="cd01448">
    <property type="entry name" value="TST_Repeat_1"/>
    <property type="match status" value="1"/>
</dbReference>